<dbReference type="Proteomes" id="UP001378592">
    <property type="component" value="Unassembled WGS sequence"/>
</dbReference>
<dbReference type="InterPro" id="IPR003644">
    <property type="entry name" value="Calx_beta"/>
</dbReference>
<feature type="domain" description="Calx-beta" evidence="6">
    <location>
        <begin position="286"/>
        <end position="395"/>
    </location>
</feature>
<accession>A0AAN9VGU6</accession>
<reference evidence="7 8" key="1">
    <citation type="submission" date="2024-03" db="EMBL/GenBank/DDBJ databases">
        <title>The genome assembly and annotation of the cricket Gryllus longicercus Weissman &amp; Gray.</title>
        <authorList>
            <person name="Szrajer S."/>
            <person name="Gray D."/>
            <person name="Ylla G."/>
        </authorList>
    </citation>
    <scope>NUCLEOTIDE SEQUENCE [LARGE SCALE GENOMIC DNA]</scope>
    <source>
        <strain evidence="7">DAG 2021-001</strain>
        <tissue evidence="7">Whole body minus gut</tissue>
    </source>
</reference>
<evidence type="ECO:0000259" key="6">
    <source>
        <dbReference type="SMART" id="SM00237"/>
    </source>
</evidence>
<dbReference type="PANTHER" id="PTHR45739:SF8">
    <property type="entry name" value="FRAS1-RELATED EXTRACELLULAR MATRIX PROTEIN 1"/>
    <property type="match status" value="1"/>
</dbReference>
<evidence type="ECO:0000256" key="4">
    <source>
        <dbReference type="SAM" id="Phobius"/>
    </source>
</evidence>
<keyword evidence="1 5" id="KW-0732">Signal</keyword>
<gene>
    <name evidence="7" type="ORF">R5R35_003199</name>
</gene>
<comment type="caution">
    <text evidence="7">The sequence shown here is derived from an EMBL/GenBank/DDBJ whole genome shotgun (WGS) entry which is preliminary data.</text>
</comment>
<proteinExistence type="predicted"/>
<dbReference type="PANTHER" id="PTHR45739">
    <property type="entry name" value="MATRIX PROTEIN, PUTATIVE-RELATED"/>
    <property type="match status" value="1"/>
</dbReference>
<dbReference type="Pfam" id="PF16184">
    <property type="entry name" value="Cadherin_3"/>
    <property type="match status" value="1"/>
</dbReference>
<dbReference type="GO" id="GO:0016020">
    <property type="term" value="C:membrane"/>
    <property type="evidence" value="ECO:0007669"/>
    <property type="project" value="InterPro"/>
</dbReference>
<evidence type="ECO:0000256" key="2">
    <source>
        <dbReference type="ARBA" id="ARBA00022737"/>
    </source>
</evidence>
<dbReference type="InterPro" id="IPR038081">
    <property type="entry name" value="CalX-like_sf"/>
</dbReference>
<dbReference type="SUPFAM" id="SSF141072">
    <property type="entry name" value="CalX-like"/>
    <property type="match status" value="2"/>
</dbReference>
<feature type="chain" id="PRO_5043040552" description="Calx-beta domain-containing protein" evidence="5">
    <location>
        <begin position="26"/>
        <end position="1260"/>
    </location>
</feature>
<keyword evidence="4" id="KW-0472">Membrane</keyword>
<dbReference type="AlphaFoldDB" id="A0AAN9VGU6"/>
<dbReference type="InterPro" id="IPR051561">
    <property type="entry name" value="FRAS1_ECM"/>
</dbReference>
<keyword evidence="8" id="KW-1185">Reference proteome</keyword>
<protein>
    <recommendedName>
        <fullName evidence="6">Calx-beta domain-containing protein</fullName>
    </recommendedName>
</protein>
<dbReference type="Gene3D" id="2.60.40.2030">
    <property type="match status" value="2"/>
</dbReference>
<dbReference type="SMART" id="SM00237">
    <property type="entry name" value="Calx_beta"/>
    <property type="match status" value="2"/>
</dbReference>
<feature type="transmembrane region" description="Helical" evidence="4">
    <location>
        <begin position="1219"/>
        <end position="1243"/>
    </location>
</feature>
<evidence type="ECO:0000256" key="5">
    <source>
        <dbReference type="SAM" id="SignalP"/>
    </source>
</evidence>
<evidence type="ECO:0000313" key="7">
    <source>
        <dbReference type="EMBL" id="KAK7864610.1"/>
    </source>
</evidence>
<feature type="signal peptide" evidence="5">
    <location>
        <begin position="1"/>
        <end position="25"/>
    </location>
</feature>
<feature type="domain" description="Calx-beta" evidence="6">
    <location>
        <begin position="411"/>
        <end position="522"/>
    </location>
</feature>
<name>A0AAN9VGU6_9ORTH</name>
<keyword evidence="4" id="KW-1133">Transmembrane helix</keyword>
<dbReference type="Pfam" id="PF03160">
    <property type="entry name" value="Calx-beta"/>
    <property type="match status" value="2"/>
</dbReference>
<keyword evidence="2" id="KW-0677">Repeat</keyword>
<keyword evidence="4" id="KW-0812">Transmembrane</keyword>
<organism evidence="7 8">
    <name type="scientific">Gryllus longicercus</name>
    <dbReference type="NCBI Taxonomy" id="2509291"/>
    <lineage>
        <taxon>Eukaryota</taxon>
        <taxon>Metazoa</taxon>
        <taxon>Ecdysozoa</taxon>
        <taxon>Arthropoda</taxon>
        <taxon>Hexapoda</taxon>
        <taxon>Insecta</taxon>
        <taxon>Pterygota</taxon>
        <taxon>Neoptera</taxon>
        <taxon>Polyneoptera</taxon>
        <taxon>Orthoptera</taxon>
        <taxon>Ensifera</taxon>
        <taxon>Gryllidea</taxon>
        <taxon>Grylloidea</taxon>
        <taxon>Gryllidae</taxon>
        <taxon>Gryllinae</taxon>
        <taxon>Gryllus</taxon>
    </lineage>
</organism>
<evidence type="ECO:0000256" key="1">
    <source>
        <dbReference type="ARBA" id="ARBA00022729"/>
    </source>
</evidence>
<sequence length="1260" mass="140204">MSLFYGGRVVCMLVVAALSVAGQRASQTRRRSATPGTGEIESMANFALTVVAGQPTALSQRLLQFRPAPGGPAPPPSDVWYHVASSLPASHGFLSLVDRPQQKVWRFSQADVDAQRVLLVPPESAPAQPLALQLRATLGPSGAEAAPPRTLRVRVREPAAAPPAFRQPNPVLRLDQVTKLDIGKQYFEIEGIDDDDPNLIFVVTEAPVSGSLLFVHDRKSAVNLHGGQEFYLKDFYNGSVQYRYHGDKSKMKDSFEVLATDGNFEISNHFTVEVFSKQNKNDVRRDKISVNPLVSSVQFASESESILVFENTTLVRVPVHRTGDVSQEGFVGCFTSTENKEFPSATPGQDFEPRARGANSSLLIFQSGIKTVYCEIIIIDDDVYENEEEFSLNLELVPGNIISSLLNRTQLRITISDLDDKPTIQFDREYFTVSDNTYRFNPGIATSITINVLRTGDSSLQSRVHISTQDGSAVKGLDYEQFSTSLLFGPGDTLRAINISVLQGQRHNRQRRHDRAFYVVINPHDILGAVLGEASTVTVFIAPPDEGQRLKLFPCEPIILSFKNGNISNFTNVVSPGYPLVCISSCNKHHPLFNTTSKLCHLTGIEDSNNTYFSWEIAPPYKGTVSRITTHLPFQELFESTVFADVHSKILDPSFFGENYKVRCATTPVEGNGLPPLGIPIKSQEILIGGKNISRCPIRSTELELFNGEHIDDSSVFTTTMKYVSSSERNSDRRNKIHIKVEVPHNDGMLPLISTSPLSNIHSLLSSRHHSSEHTCSNLPPSGVFLNTVLDNIVNSSLLYSSEGNVTNLLYRHLNYTSCKWTFEGWFYFSQLIENCHGKISSQHQDTRHDQSWVSVQVPLYIALHHANGPAELHHTRLLVSFHYSTSLGHSLQQDYKQSDADIQVTRVHADESGRLVLEFETEARFPGHFVLQHAQLPGAHAQLLPPASVPTPFALRAAPRAAHRAARQAWTAHSAFSLQDYSGVYTVVLVPCWRSERLSPPGPCHPRAPVRLPLRVRYRRAAPPAPLRFALETRFLLARAPPLAPPDLQDYGGAFAREDALFGRVLWLPEQRLHAAYELRVQRVLLCATPRGAAPPARCTPPAAPRHLLLLLDREHYDIIDESFNEVNFNASFASDSPSMTLLDSYSSVDGFTFEVAPLYSPGTEELQWHLQVLYIIKPSQQRTRRWTIQRLSTQNATSIRTLQLKITEKSENVTERIFGIAFGPALVLLFIVLLVTSGLLYTQNICSVISRQPRSSQV</sequence>
<dbReference type="GO" id="GO:0009653">
    <property type="term" value="P:anatomical structure morphogenesis"/>
    <property type="evidence" value="ECO:0007669"/>
    <property type="project" value="TreeGrafter"/>
</dbReference>
<dbReference type="EMBL" id="JAZDUA010000199">
    <property type="protein sequence ID" value="KAK7864610.1"/>
    <property type="molecule type" value="Genomic_DNA"/>
</dbReference>
<keyword evidence="3" id="KW-0106">Calcium</keyword>
<evidence type="ECO:0000256" key="3">
    <source>
        <dbReference type="ARBA" id="ARBA00022837"/>
    </source>
</evidence>
<evidence type="ECO:0000313" key="8">
    <source>
        <dbReference type="Proteomes" id="UP001378592"/>
    </source>
</evidence>
<dbReference type="GO" id="GO:0007154">
    <property type="term" value="P:cell communication"/>
    <property type="evidence" value="ECO:0007669"/>
    <property type="project" value="InterPro"/>
</dbReference>